<reference evidence="1 2" key="1">
    <citation type="journal article" date="2012" name="J. Bacteriol.">
        <title>Genome sequence of Enterococcus hirae (Streptococcus faecalis) ATCC 9790, a model organism for the study of ion transport, bioenergetics, and copper homeostasis.</title>
        <authorList>
            <person name="Gaechter T."/>
            <person name="Wunderlin C."/>
            <person name="Schmidheini T."/>
            <person name="Solioz M."/>
        </authorList>
    </citation>
    <scope>NUCLEOTIDE SEQUENCE [LARGE SCALE GENOMIC DNA]</scope>
    <source>
        <strain evidence="2">ATCC 9790 / DSM 20160 / JCM 8729 / LMG 6399 / NBRC 3181 / NCIMB 6459 / NCDO 1258 / NCTC 12367 / WDCM 00089 / R</strain>
    </source>
</reference>
<protein>
    <submittedName>
        <fullName evidence="1">Transmembrane protein</fullName>
    </submittedName>
</protein>
<evidence type="ECO:0000313" key="2">
    <source>
        <dbReference type="Proteomes" id="UP000002895"/>
    </source>
</evidence>
<accession>I6TBX6</accession>
<dbReference type="KEGG" id="ehr:EHR_09905"/>
<organism evidence="1 2">
    <name type="scientific">Enterococcus hirae (strain ATCC 9790 / DSM 20160 / JCM 8729 / LMG 6399 / NBRC 3181 / NCIMB 6459 / NCDO 1258 / NCTC 12367 / WDCM 00089 / R)</name>
    <dbReference type="NCBI Taxonomy" id="768486"/>
    <lineage>
        <taxon>Bacteria</taxon>
        <taxon>Bacillati</taxon>
        <taxon>Bacillota</taxon>
        <taxon>Bacilli</taxon>
        <taxon>Lactobacillales</taxon>
        <taxon>Enterococcaceae</taxon>
        <taxon>Enterococcus</taxon>
    </lineage>
</organism>
<evidence type="ECO:0000313" key="1">
    <source>
        <dbReference type="EMBL" id="AFM70884.1"/>
    </source>
</evidence>
<dbReference type="EMBL" id="CP003504">
    <property type="protein sequence ID" value="AFM70884.1"/>
    <property type="molecule type" value="Genomic_DNA"/>
</dbReference>
<name>I6TBX6_ENTHA</name>
<dbReference type="HOGENOM" id="CLU_2843059_0_0_9"/>
<gene>
    <name evidence="1" type="ordered locus">EHR_09905</name>
</gene>
<sequence length="65" mass="7532">MISKPFKTLDNQIDILISRGLVVSDKEVTKSILLRENYYNVINGYKDIFLSYRVHIVKAFNLLNG</sequence>
<keyword evidence="2" id="KW-1185">Reference proteome</keyword>
<dbReference type="Proteomes" id="UP000002895">
    <property type="component" value="Chromosome"/>
</dbReference>
<keyword evidence="1" id="KW-0812">Transmembrane</keyword>
<dbReference type="AlphaFoldDB" id="I6TBX6"/>
<proteinExistence type="predicted"/>
<keyword evidence="1" id="KW-0472">Membrane</keyword>